<evidence type="ECO:0000313" key="3">
    <source>
        <dbReference type="Proteomes" id="UP001280121"/>
    </source>
</evidence>
<comment type="caution">
    <text evidence="2">The sequence shown here is derived from an EMBL/GenBank/DDBJ whole genome shotgun (WGS) entry which is preliminary data.</text>
</comment>
<sequence length="128" mass="14809">MNMWIRLLFFKMFWIHLKIVSTSEWLLLFLRLVGTTLTEDLPGGNFDRFLTHFQRYILSKGVLPLDVEFDLQAHSDKQPDAEKLSGRTTANDDVDERGGPASDEDDEVHFRQQLAEVDPEEVPNFDLA</sequence>
<organism evidence="2 3">
    <name type="scientific">Dipteronia dyeriana</name>
    <dbReference type="NCBI Taxonomy" id="168575"/>
    <lineage>
        <taxon>Eukaryota</taxon>
        <taxon>Viridiplantae</taxon>
        <taxon>Streptophyta</taxon>
        <taxon>Embryophyta</taxon>
        <taxon>Tracheophyta</taxon>
        <taxon>Spermatophyta</taxon>
        <taxon>Magnoliopsida</taxon>
        <taxon>eudicotyledons</taxon>
        <taxon>Gunneridae</taxon>
        <taxon>Pentapetalae</taxon>
        <taxon>rosids</taxon>
        <taxon>malvids</taxon>
        <taxon>Sapindales</taxon>
        <taxon>Sapindaceae</taxon>
        <taxon>Hippocastanoideae</taxon>
        <taxon>Acereae</taxon>
        <taxon>Dipteronia</taxon>
    </lineage>
</organism>
<proteinExistence type="predicted"/>
<name>A0AAD9TDQ4_9ROSI</name>
<reference evidence="2" key="1">
    <citation type="journal article" date="2023" name="Plant J.">
        <title>Genome sequences and population genomics provide insights into the demographic history, inbreeding, and mutation load of two 'living fossil' tree species of Dipteronia.</title>
        <authorList>
            <person name="Feng Y."/>
            <person name="Comes H.P."/>
            <person name="Chen J."/>
            <person name="Zhu S."/>
            <person name="Lu R."/>
            <person name="Zhang X."/>
            <person name="Li P."/>
            <person name="Qiu J."/>
            <person name="Olsen K.M."/>
            <person name="Qiu Y."/>
        </authorList>
    </citation>
    <scope>NUCLEOTIDE SEQUENCE</scope>
    <source>
        <strain evidence="2">KIB01</strain>
    </source>
</reference>
<dbReference type="Proteomes" id="UP001280121">
    <property type="component" value="Unassembled WGS sequence"/>
</dbReference>
<gene>
    <name evidence="2" type="ORF">Ddye_028642</name>
</gene>
<keyword evidence="3" id="KW-1185">Reference proteome</keyword>
<evidence type="ECO:0000256" key="1">
    <source>
        <dbReference type="SAM" id="MobiDB-lite"/>
    </source>
</evidence>
<evidence type="ECO:0000313" key="2">
    <source>
        <dbReference type="EMBL" id="KAK2633850.1"/>
    </source>
</evidence>
<dbReference type="EMBL" id="JANJYI010000009">
    <property type="protein sequence ID" value="KAK2633850.1"/>
    <property type="molecule type" value="Genomic_DNA"/>
</dbReference>
<protein>
    <submittedName>
        <fullName evidence="2">Uncharacterized protein</fullName>
    </submittedName>
</protein>
<accession>A0AAD9TDQ4</accession>
<feature type="compositionally biased region" description="Basic and acidic residues" evidence="1">
    <location>
        <begin position="76"/>
        <end position="85"/>
    </location>
</feature>
<dbReference type="AlphaFoldDB" id="A0AAD9TDQ4"/>
<feature type="region of interest" description="Disordered" evidence="1">
    <location>
        <begin position="76"/>
        <end position="108"/>
    </location>
</feature>